<dbReference type="Gene3D" id="3.90.660.10">
    <property type="match status" value="1"/>
</dbReference>
<gene>
    <name evidence="2" type="ORF">HQ497_04360</name>
</gene>
<dbReference type="InterPro" id="IPR002937">
    <property type="entry name" value="Amino_oxidase"/>
</dbReference>
<dbReference type="Pfam" id="PF01593">
    <property type="entry name" value="Amino_oxidase"/>
    <property type="match status" value="1"/>
</dbReference>
<evidence type="ECO:0000313" key="2">
    <source>
        <dbReference type="EMBL" id="NQV64579.1"/>
    </source>
</evidence>
<dbReference type="Proteomes" id="UP000754644">
    <property type="component" value="Unassembled WGS sequence"/>
</dbReference>
<dbReference type="Gene3D" id="3.50.50.60">
    <property type="entry name" value="FAD/NAD(P)-binding domain"/>
    <property type="match status" value="1"/>
</dbReference>
<dbReference type="SUPFAM" id="SSF51905">
    <property type="entry name" value="FAD/NAD(P)-binding domain"/>
    <property type="match status" value="1"/>
</dbReference>
<dbReference type="PROSITE" id="PS51318">
    <property type="entry name" value="TAT"/>
    <property type="match status" value="1"/>
</dbReference>
<proteinExistence type="predicted"/>
<organism evidence="2 3">
    <name type="scientific">SAR86 cluster bacterium</name>
    <dbReference type="NCBI Taxonomy" id="2030880"/>
    <lineage>
        <taxon>Bacteria</taxon>
        <taxon>Pseudomonadati</taxon>
        <taxon>Pseudomonadota</taxon>
        <taxon>Gammaproteobacteria</taxon>
        <taxon>SAR86 cluster</taxon>
    </lineage>
</organism>
<protein>
    <submittedName>
        <fullName evidence="2">FAD-dependent oxidoreductase</fullName>
    </submittedName>
</protein>
<feature type="domain" description="Amine oxidase" evidence="1">
    <location>
        <begin position="117"/>
        <end position="326"/>
    </location>
</feature>
<sequence length="331" mass="36454">MKEGQLVSRRNFLRTGAVIGAGIAGVSLAKSLGALPNYHVELFDKGRGLGGRMSVRHTGGYSFDHGAQFFTARTSGFQAFLQAYQSAGLVEAWWPDMVTFADMESVGERAWLEPHYVALPNMNGLCKAIAEDLDVTLNTEVDSIEQSDGRWWLKAAGQSLGAFDWVVSTAPPEQTRRLFPNTTGQAMDVVRFDPCYALLLGCPGILPAWDVAVVENSPVSWLAFNDRKPGRDSQPSLLVHADGAWSQAHDDSDREQVKQLLVDAVSRIVDIKPDTVGLHRWRYARVSTPLGHDFWVDEAAQLAACGDWCLGSRVEDAFTSASRLARWFENP</sequence>
<dbReference type="EMBL" id="JABMOJ010000157">
    <property type="protein sequence ID" value="NQV64579.1"/>
    <property type="molecule type" value="Genomic_DNA"/>
</dbReference>
<name>A0A972VUM5_9GAMM</name>
<dbReference type="PANTHER" id="PTHR16128:SF5">
    <property type="entry name" value="FAD_NAD(P)-BINDING OXIDOREDUCTASE FAMILY PROTEIN"/>
    <property type="match status" value="1"/>
</dbReference>
<dbReference type="PANTHER" id="PTHR16128">
    <property type="entry name" value="FAD/NAD(P)-BINDING OXIDOREDUCTASE FAMILY PROTEIN"/>
    <property type="match status" value="1"/>
</dbReference>
<dbReference type="InterPro" id="IPR006311">
    <property type="entry name" value="TAT_signal"/>
</dbReference>
<evidence type="ECO:0000259" key="1">
    <source>
        <dbReference type="Pfam" id="PF01593"/>
    </source>
</evidence>
<dbReference type="InterPro" id="IPR036188">
    <property type="entry name" value="FAD/NAD-bd_sf"/>
</dbReference>
<evidence type="ECO:0000313" key="3">
    <source>
        <dbReference type="Proteomes" id="UP000754644"/>
    </source>
</evidence>
<reference evidence="2" key="1">
    <citation type="submission" date="2020-05" db="EMBL/GenBank/DDBJ databases">
        <title>Sulfur intermediates as new biogeochemical hubs in an aquatic model microbial ecosystem.</title>
        <authorList>
            <person name="Vigneron A."/>
        </authorList>
    </citation>
    <scope>NUCLEOTIDE SEQUENCE</scope>
    <source>
        <strain evidence="2">Bin.250</strain>
    </source>
</reference>
<dbReference type="Pfam" id="PF13450">
    <property type="entry name" value="NAD_binding_8"/>
    <property type="match status" value="1"/>
</dbReference>
<dbReference type="GO" id="GO:0016491">
    <property type="term" value="F:oxidoreductase activity"/>
    <property type="evidence" value="ECO:0007669"/>
    <property type="project" value="InterPro"/>
</dbReference>
<dbReference type="AlphaFoldDB" id="A0A972VUM5"/>
<comment type="caution">
    <text evidence="2">The sequence shown here is derived from an EMBL/GenBank/DDBJ whole genome shotgun (WGS) entry which is preliminary data.</text>
</comment>
<accession>A0A972VUM5</accession>